<accession>A0AAW0QI04</accession>
<dbReference type="PANTHER" id="PTHR47098">
    <property type="entry name" value="PROTEIN MAK32"/>
    <property type="match status" value="1"/>
</dbReference>
<dbReference type="Gene3D" id="3.40.1190.20">
    <property type="match status" value="1"/>
</dbReference>
<evidence type="ECO:0000313" key="3">
    <source>
        <dbReference type="Proteomes" id="UP001392437"/>
    </source>
</evidence>
<dbReference type="SUPFAM" id="SSF53613">
    <property type="entry name" value="Ribokinase-like"/>
    <property type="match status" value="1"/>
</dbReference>
<dbReference type="InterPro" id="IPR011611">
    <property type="entry name" value="PfkB_dom"/>
</dbReference>
<dbReference type="Pfam" id="PF00294">
    <property type="entry name" value="PfkB"/>
    <property type="match status" value="1"/>
</dbReference>
<gene>
    <name evidence="2" type="ORF">PG999_012263</name>
</gene>
<dbReference type="PANTHER" id="PTHR47098:SF2">
    <property type="entry name" value="PROTEIN MAK32"/>
    <property type="match status" value="1"/>
</dbReference>
<protein>
    <recommendedName>
        <fullName evidence="1">Carbohydrate kinase PfkB domain-containing protein</fullName>
    </recommendedName>
</protein>
<dbReference type="EMBL" id="JAQQWP010000009">
    <property type="protein sequence ID" value="KAK8101889.1"/>
    <property type="molecule type" value="Genomic_DNA"/>
</dbReference>
<sequence>MPPDINFVSLGMLVLDELHLPGGQVLRDGVGGSGAWSMLGARIAAGPKAAQQVGSFVVAGRDFPESAAQAVRELGVTLEMLVDETRESTRGRLVYHDETFNSQQDIQLSDHAAATHTWPATPQSPGVQVLPHAPSPEAIAIQVPQLLRRRREAGILDDPLIVWEPLPWKCTPEHLAAHRDACKLVSVFSPNHLELLGLYGLAEANKAAEALAAEKQVVRDCAASLHADVVADGDAGWGGIVAVRYAEKGCVVCFCDDAATDTARKPHVATFPPYHVYQDRVVDATGAGNAFLGALAVTLAAADASQSTGEERTQRGMAAAALPARGDTRAVLMEAIVRASVVASFAIEQIGFPRRVTVGDGDGEERKEQWNGDTVSKRYVAFAERAAEFTYAL</sequence>
<proteinExistence type="predicted"/>
<feature type="domain" description="Carbohydrate kinase PfkB" evidence="1">
    <location>
        <begin position="51"/>
        <end position="322"/>
    </location>
</feature>
<organism evidence="2 3">
    <name type="scientific">Apiospora kogelbergensis</name>
    <dbReference type="NCBI Taxonomy" id="1337665"/>
    <lineage>
        <taxon>Eukaryota</taxon>
        <taxon>Fungi</taxon>
        <taxon>Dikarya</taxon>
        <taxon>Ascomycota</taxon>
        <taxon>Pezizomycotina</taxon>
        <taxon>Sordariomycetes</taxon>
        <taxon>Xylariomycetidae</taxon>
        <taxon>Amphisphaeriales</taxon>
        <taxon>Apiosporaceae</taxon>
        <taxon>Apiospora</taxon>
    </lineage>
</organism>
<evidence type="ECO:0000259" key="1">
    <source>
        <dbReference type="Pfam" id="PF00294"/>
    </source>
</evidence>
<dbReference type="InterPro" id="IPR029056">
    <property type="entry name" value="Ribokinase-like"/>
</dbReference>
<keyword evidence="3" id="KW-1185">Reference proteome</keyword>
<dbReference type="Proteomes" id="UP001392437">
    <property type="component" value="Unassembled WGS sequence"/>
</dbReference>
<comment type="caution">
    <text evidence="2">The sequence shown here is derived from an EMBL/GenBank/DDBJ whole genome shotgun (WGS) entry which is preliminary data.</text>
</comment>
<dbReference type="AlphaFoldDB" id="A0AAW0QI04"/>
<evidence type="ECO:0000313" key="2">
    <source>
        <dbReference type="EMBL" id="KAK8101889.1"/>
    </source>
</evidence>
<name>A0AAW0QI04_9PEZI</name>
<reference evidence="2 3" key="1">
    <citation type="submission" date="2023-01" db="EMBL/GenBank/DDBJ databases">
        <title>Analysis of 21 Apiospora genomes using comparative genomics revels a genus with tremendous synthesis potential of carbohydrate active enzymes and secondary metabolites.</title>
        <authorList>
            <person name="Sorensen T."/>
        </authorList>
    </citation>
    <scope>NUCLEOTIDE SEQUENCE [LARGE SCALE GENOMIC DNA]</scope>
    <source>
        <strain evidence="2 3">CBS 117206</strain>
    </source>
</reference>